<sequence length="77" mass="8740">MSWHDRNIVDERILSGKPVITGKRIAVEFVIELHAEGWTHDQILQNYPQLTEEDIRAALGYAAARLKSEEAYPLPAP</sequence>
<evidence type="ECO:0000313" key="1">
    <source>
        <dbReference type="EMBL" id="QDU40512.1"/>
    </source>
</evidence>
<dbReference type="PANTHER" id="PTHR34849:SF3">
    <property type="entry name" value="SSR2962 PROTEIN"/>
    <property type="match status" value="1"/>
</dbReference>
<dbReference type="InterPro" id="IPR009057">
    <property type="entry name" value="Homeodomain-like_sf"/>
</dbReference>
<dbReference type="KEGG" id="mri:Mal4_48700"/>
<gene>
    <name evidence="1" type="ORF">Mal4_48700</name>
</gene>
<proteinExistence type="predicted"/>
<dbReference type="Proteomes" id="UP000320496">
    <property type="component" value="Chromosome"/>
</dbReference>
<dbReference type="AlphaFoldDB" id="A0A517ZDH1"/>
<dbReference type="EMBL" id="CP036275">
    <property type="protein sequence ID" value="QDU40512.1"/>
    <property type="molecule type" value="Genomic_DNA"/>
</dbReference>
<dbReference type="Gene3D" id="1.10.10.10">
    <property type="entry name" value="Winged helix-like DNA-binding domain superfamily/Winged helix DNA-binding domain"/>
    <property type="match status" value="1"/>
</dbReference>
<evidence type="ECO:0008006" key="3">
    <source>
        <dbReference type="Google" id="ProtNLM"/>
    </source>
</evidence>
<evidence type="ECO:0000313" key="2">
    <source>
        <dbReference type="Proteomes" id="UP000320496"/>
    </source>
</evidence>
<accession>A0A517ZDH1</accession>
<dbReference type="InterPro" id="IPR036388">
    <property type="entry name" value="WH-like_DNA-bd_sf"/>
</dbReference>
<dbReference type="Pfam" id="PF04255">
    <property type="entry name" value="DUF433"/>
    <property type="match status" value="1"/>
</dbReference>
<dbReference type="InterPro" id="IPR007367">
    <property type="entry name" value="DUF433"/>
</dbReference>
<dbReference type="RefSeq" id="WP_145371799.1">
    <property type="nucleotide sequence ID" value="NZ_CP036275.1"/>
</dbReference>
<dbReference type="SUPFAM" id="SSF46689">
    <property type="entry name" value="Homeodomain-like"/>
    <property type="match status" value="1"/>
</dbReference>
<dbReference type="OrthoDB" id="9808242at2"/>
<organism evidence="1 2">
    <name type="scientific">Maioricimonas rarisocia</name>
    <dbReference type="NCBI Taxonomy" id="2528026"/>
    <lineage>
        <taxon>Bacteria</taxon>
        <taxon>Pseudomonadati</taxon>
        <taxon>Planctomycetota</taxon>
        <taxon>Planctomycetia</taxon>
        <taxon>Planctomycetales</taxon>
        <taxon>Planctomycetaceae</taxon>
        <taxon>Maioricimonas</taxon>
    </lineage>
</organism>
<reference evidence="1 2" key="1">
    <citation type="submission" date="2019-02" db="EMBL/GenBank/DDBJ databases">
        <title>Deep-cultivation of Planctomycetes and their phenomic and genomic characterization uncovers novel biology.</title>
        <authorList>
            <person name="Wiegand S."/>
            <person name="Jogler M."/>
            <person name="Boedeker C."/>
            <person name="Pinto D."/>
            <person name="Vollmers J."/>
            <person name="Rivas-Marin E."/>
            <person name="Kohn T."/>
            <person name="Peeters S.H."/>
            <person name="Heuer A."/>
            <person name="Rast P."/>
            <person name="Oberbeckmann S."/>
            <person name="Bunk B."/>
            <person name="Jeske O."/>
            <person name="Meyerdierks A."/>
            <person name="Storesund J.E."/>
            <person name="Kallscheuer N."/>
            <person name="Luecker S."/>
            <person name="Lage O.M."/>
            <person name="Pohl T."/>
            <person name="Merkel B.J."/>
            <person name="Hornburger P."/>
            <person name="Mueller R.-W."/>
            <person name="Bruemmer F."/>
            <person name="Labrenz M."/>
            <person name="Spormann A.M."/>
            <person name="Op den Camp H."/>
            <person name="Overmann J."/>
            <person name="Amann R."/>
            <person name="Jetten M.S.M."/>
            <person name="Mascher T."/>
            <person name="Medema M.H."/>
            <person name="Devos D.P."/>
            <person name="Kaster A.-K."/>
            <person name="Ovreas L."/>
            <person name="Rohde M."/>
            <person name="Galperin M.Y."/>
            <person name="Jogler C."/>
        </authorList>
    </citation>
    <scope>NUCLEOTIDE SEQUENCE [LARGE SCALE GENOMIC DNA]</scope>
    <source>
        <strain evidence="1 2">Mal4</strain>
    </source>
</reference>
<name>A0A517ZDH1_9PLAN</name>
<protein>
    <recommendedName>
        <fullName evidence="3">Antitoxin</fullName>
    </recommendedName>
</protein>
<keyword evidence="2" id="KW-1185">Reference proteome</keyword>
<dbReference type="PANTHER" id="PTHR34849">
    <property type="entry name" value="SSL5025 PROTEIN"/>
    <property type="match status" value="1"/>
</dbReference>